<dbReference type="PROSITE" id="PS00137">
    <property type="entry name" value="SUBTILASE_HIS"/>
    <property type="match status" value="1"/>
</dbReference>
<feature type="active site" description="Charge relay system" evidence="4">
    <location>
        <position position="352"/>
    </location>
</feature>
<dbReference type="PROSITE" id="PS51892">
    <property type="entry name" value="SUBTILASE"/>
    <property type="match status" value="1"/>
</dbReference>
<reference evidence="6" key="1">
    <citation type="submission" date="2020-09" db="EMBL/GenBank/DDBJ databases">
        <title>Desulfogranum mesoprofundum gen. nov., sp. nov., a novel mesophilic, sulfate-reducing chemolithoautotroph isolated from a deep-sea hydrothermal vent chimney in the Suiyo Seamount.</title>
        <authorList>
            <person name="Hashimoto Y."/>
            <person name="Nakagawa S."/>
        </authorList>
    </citation>
    <scope>NUCLEOTIDE SEQUENCE</scope>
    <source>
        <strain evidence="6">KT2</strain>
    </source>
</reference>
<dbReference type="InterPro" id="IPR050131">
    <property type="entry name" value="Peptidase_S8_subtilisin-like"/>
</dbReference>
<dbReference type="PANTHER" id="PTHR43806:SF11">
    <property type="entry name" value="CEREVISIN-RELATED"/>
    <property type="match status" value="1"/>
</dbReference>
<evidence type="ECO:0000259" key="5">
    <source>
        <dbReference type="Pfam" id="PF00082"/>
    </source>
</evidence>
<dbReference type="Pfam" id="PF00082">
    <property type="entry name" value="Peptidase_S8"/>
    <property type="match status" value="1"/>
</dbReference>
<accession>A0A8D5FWG3</accession>
<organism evidence="6 7">
    <name type="scientific">Desulfomarina profundi</name>
    <dbReference type="NCBI Taxonomy" id="2772557"/>
    <lineage>
        <taxon>Bacteria</taxon>
        <taxon>Pseudomonadati</taxon>
        <taxon>Thermodesulfobacteriota</taxon>
        <taxon>Desulfobulbia</taxon>
        <taxon>Desulfobulbales</taxon>
        <taxon>Desulfobulbaceae</taxon>
        <taxon>Desulfomarina</taxon>
    </lineage>
</organism>
<evidence type="ECO:0000313" key="6">
    <source>
        <dbReference type="EMBL" id="BCL62606.1"/>
    </source>
</evidence>
<feature type="domain" description="Peptidase S8/S53" evidence="5">
    <location>
        <begin position="152"/>
        <end position="365"/>
    </location>
</feature>
<dbReference type="InterPro" id="IPR023827">
    <property type="entry name" value="Peptidase_S8_Asp-AS"/>
</dbReference>
<keyword evidence="7" id="KW-1185">Reference proteome</keyword>
<dbReference type="EMBL" id="AP024086">
    <property type="protein sequence ID" value="BCL62606.1"/>
    <property type="molecule type" value="Genomic_DNA"/>
</dbReference>
<dbReference type="PANTHER" id="PTHR43806">
    <property type="entry name" value="PEPTIDASE S8"/>
    <property type="match status" value="1"/>
</dbReference>
<comment type="similarity">
    <text evidence="4">Belongs to the peptidase S8 family.</text>
</comment>
<feature type="active site" description="Charge relay system" evidence="4">
    <location>
        <position position="161"/>
    </location>
</feature>
<keyword evidence="2 4" id="KW-0378">Hydrolase</keyword>
<protein>
    <recommendedName>
        <fullName evidence="5">Peptidase S8/S53 domain-containing protein</fullName>
    </recommendedName>
</protein>
<dbReference type="AlphaFoldDB" id="A0A8D5FWG3"/>
<dbReference type="KEGG" id="dbk:DGMP_32990"/>
<proteinExistence type="inferred from homology"/>
<evidence type="ECO:0000256" key="1">
    <source>
        <dbReference type="ARBA" id="ARBA00022670"/>
    </source>
</evidence>
<dbReference type="GO" id="GO:0004252">
    <property type="term" value="F:serine-type endopeptidase activity"/>
    <property type="evidence" value="ECO:0007669"/>
    <property type="project" value="UniProtKB-UniRule"/>
</dbReference>
<name>A0A8D5FWG3_9BACT</name>
<dbReference type="Proteomes" id="UP000826725">
    <property type="component" value="Chromosome"/>
</dbReference>
<keyword evidence="1 4" id="KW-0645">Protease</keyword>
<evidence type="ECO:0000256" key="4">
    <source>
        <dbReference type="PROSITE-ProRule" id="PRU01240"/>
    </source>
</evidence>
<dbReference type="InterPro" id="IPR022398">
    <property type="entry name" value="Peptidase_S8_His-AS"/>
</dbReference>
<sequence length="390" mass="41621">MDLKSIMGKTIRPLYFFLFLLTIFYLVQIIPPVQGEETVPTLGQEQKSYVPGRLLMLVGKGREGNNKALLEELTGKYHLVVVGRKKLPQFGREIVLFSTSGDMEALSRRIGKEYKGLQVQPDYYYFTLGSVDEDLNRETVLDFLNIQTNATGRGVRVAVIDTGVDVNHEDLSSHIVTHANYVEDSGYRPEIHGTAVAGIIGALSNGSGTAGIAPESELIALRACEQLYEDKALARCSSSSIVQAIDAAASQGADIVNMSLGTSFSDHIVATILDDPAVGNILFLAPAGNDAGLTALSFPASHPRVISVAGELEDGSLVPNSRVASLADLILPSHYVLATLPGSEIGFMTGTSMASAEASGLFAILHPDPKTVASCRDKTSLVLCLVGLEK</sequence>
<dbReference type="PROSITE" id="PS00136">
    <property type="entry name" value="SUBTILASE_ASP"/>
    <property type="match status" value="1"/>
</dbReference>
<keyword evidence="3 4" id="KW-0720">Serine protease</keyword>
<evidence type="ECO:0000256" key="2">
    <source>
        <dbReference type="ARBA" id="ARBA00022801"/>
    </source>
</evidence>
<dbReference type="GO" id="GO:0006508">
    <property type="term" value="P:proteolysis"/>
    <property type="evidence" value="ECO:0007669"/>
    <property type="project" value="UniProtKB-KW"/>
</dbReference>
<evidence type="ECO:0000256" key="3">
    <source>
        <dbReference type="ARBA" id="ARBA00022825"/>
    </source>
</evidence>
<gene>
    <name evidence="6" type="ORF">DGMP_32990</name>
</gene>
<feature type="active site" description="Charge relay system" evidence="4">
    <location>
        <position position="192"/>
    </location>
</feature>
<evidence type="ECO:0000313" key="7">
    <source>
        <dbReference type="Proteomes" id="UP000826725"/>
    </source>
</evidence>
<dbReference type="InterPro" id="IPR000209">
    <property type="entry name" value="Peptidase_S8/S53_dom"/>
</dbReference>